<organism evidence="2 3">
    <name type="scientific">Nonomuraea spiralis</name>
    <dbReference type="NCBI Taxonomy" id="46182"/>
    <lineage>
        <taxon>Bacteria</taxon>
        <taxon>Bacillati</taxon>
        <taxon>Actinomycetota</taxon>
        <taxon>Actinomycetes</taxon>
        <taxon>Streptosporangiales</taxon>
        <taxon>Streptosporangiaceae</taxon>
        <taxon>Nonomuraea</taxon>
    </lineage>
</organism>
<dbReference type="EMBL" id="JBHMEI010000078">
    <property type="protein sequence ID" value="MFB9208795.1"/>
    <property type="molecule type" value="Genomic_DNA"/>
</dbReference>
<name>A0ABV5IXT8_9ACTN</name>
<keyword evidence="1" id="KW-0812">Transmembrane</keyword>
<dbReference type="RefSeq" id="WP_189647801.1">
    <property type="nucleotide sequence ID" value="NZ_BMRC01000005.1"/>
</dbReference>
<sequence>MTQYTEGDLRAVFEKYSAAGPGRPAHVQEITRRARAARRRRSGSAGAALAGAAAAAIGVVALFGSYGGGPALGPASTVRVTGGVDLPRTAVGTNGGTLELIHSESHSAVGEGVKVTFQPTTTNTGYSIRCADPDVWVLVRQGNESGFGRCGDRRGEGLDAQYDWQSAGPGWLGKPQNLEIWIFPTDAPLGQKIEGGSGTYDMDTIVTTPERLAKVVDRRPSEWTIGVYDKPARQSPTDHS</sequence>
<proteinExistence type="predicted"/>
<evidence type="ECO:0000313" key="2">
    <source>
        <dbReference type="EMBL" id="MFB9208795.1"/>
    </source>
</evidence>
<accession>A0ABV5IXT8</accession>
<reference evidence="2 3" key="1">
    <citation type="submission" date="2024-09" db="EMBL/GenBank/DDBJ databases">
        <authorList>
            <person name="Sun Q."/>
            <person name="Mori K."/>
        </authorList>
    </citation>
    <scope>NUCLEOTIDE SEQUENCE [LARGE SCALE GENOMIC DNA]</scope>
    <source>
        <strain evidence="2 3">CCM 3426</strain>
    </source>
</reference>
<gene>
    <name evidence="2" type="ORF">ACFFV7_46965</name>
</gene>
<comment type="caution">
    <text evidence="2">The sequence shown here is derived from an EMBL/GenBank/DDBJ whole genome shotgun (WGS) entry which is preliminary data.</text>
</comment>
<dbReference type="Proteomes" id="UP001589647">
    <property type="component" value="Unassembled WGS sequence"/>
</dbReference>
<protein>
    <submittedName>
        <fullName evidence="2">Uncharacterized protein</fullName>
    </submittedName>
</protein>
<feature type="transmembrane region" description="Helical" evidence="1">
    <location>
        <begin position="45"/>
        <end position="66"/>
    </location>
</feature>
<keyword evidence="1" id="KW-1133">Transmembrane helix</keyword>
<evidence type="ECO:0000313" key="3">
    <source>
        <dbReference type="Proteomes" id="UP001589647"/>
    </source>
</evidence>
<keyword evidence="1" id="KW-0472">Membrane</keyword>
<evidence type="ECO:0000256" key="1">
    <source>
        <dbReference type="SAM" id="Phobius"/>
    </source>
</evidence>
<keyword evidence="3" id="KW-1185">Reference proteome</keyword>